<dbReference type="InterPro" id="IPR008189">
    <property type="entry name" value="rRNA_ssu_MeTfrase_I"/>
</dbReference>
<dbReference type="GO" id="GO:0006364">
    <property type="term" value="P:rRNA processing"/>
    <property type="evidence" value="ECO:0007669"/>
    <property type="project" value="UniProtKB-KW"/>
</dbReference>
<organism evidence="7 8">
    <name type="scientific">Rhodohalobacter mucosus</name>
    <dbReference type="NCBI Taxonomy" id="2079485"/>
    <lineage>
        <taxon>Bacteria</taxon>
        <taxon>Pseudomonadati</taxon>
        <taxon>Balneolota</taxon>
        <taxon>Balneolia</taxon>
        <taxon>Balneolales</taxon>
        <taxon>Balneolaceae</taxon>
        <taxon>Rhodohalobacter</taxon>
    </lineage>
</organism>
<dbReference type="PANTHER" id="PTHR46111:SF2">
    <property type="entry name" value="SAM-DEPENDENT METHYLTRANSFERASE"/>
    <property type="match status" value="1"/>
</dbReference>
<evidence type="ECO:0000256" key="3">
    <source>
        <dbReference type="ARBA" id="ARBA00022603"/>
    </source>
</evidence>
<dbReference type="GO" id="GO:0032259">
    <property type="term" value="P:methylation"/>
    <property type="evidence" value="ECO:0007669"/>
    <property type="project" value="UniProtKB-KW"/>
</dbReference>
<sequence>MGKLYLIPTPLGKRKENTVLPGHTIDITRKLECFIVEKPQTAQSFLRWINHPVPDYKLKMRVLNKKTPGQEVYSFLKLIKEQDTGLMSEAGAPGVADPGASLVQLAHDNGLQVVPLVGPSSILLALMASGLNGQNFAFHGYLSLNDSERKKEIAHLEAESSKLNRTQIVMETPHRNEVLYDLLVERLRPGTRLCIACNLTQSDEWIRTQTVHKWSSSPKPDLQKKPALFLIHSG</sequence>
<dbReference type="Pfam" id="PF00590">
    <property type="entry name" value="TP_methylase"/>
    <property type="match status" value="1"/>
</dbReference>
<dbReference type="InterPro" id="IPR000878">
    <property type="entry name" value="4pyrrol_Mease"/>
</dbReference>
<evidence type="ECO:0000256" key="2">
    <source>
        <dbReference type="ARBA" id="ARBA00022552"/>
    </source>
</evidence>
<dbReference type="PIRSF" id="PIRSF005917">
    <property type="entry name" value="MTase_YraL"/>
    <property type="match status" value="1"/>
</dbReference>
<dbReference type="InterPro" id="IPR035996">
    <property type="entry name" value="4pyrrol_Methylase_sf"/>
</dbReference>
<dbReference type="InterPro" id="IPR014776">
    <property type="entry name" value="4pyrrole_Mease_sub2"/>
</dbReference>
<gene>
    <name evidence="7" type="ORF">DDZ15_05550</name>
</gene>
<keyword evidence="4 7" id="KW-0808">Transferase</keyword>
<dbReference type="Gene3D" id="3.30.950.10">
    <property type="entry name" value="Methyltransferase, Cobalt-precorrin-4 Transmethylase, Domain 2"/>
    <property type="match status" value="1"/>
</dbReference>
<keyword evidence="2" id="KW-0698">rRNA processing</keyword>
<comment type="caution">
    <text evidence="7">The sequence shown here is derived from an EMBL/GenBank/DDBJ whole genome shotgun (WGS) entry which is preliminary data.</text>
</comment>
<dbReference type="CDD" id="cd11649">
    <property type="entry name" value="RsmI_like"/>
    <property type="match status" value="1"/>
</dbReference>
<dbReference type="Proteomes" id="UP000245533">
    <property type="component" value="Unassembled WGS sequence"/>
</dbReference>
<evidence type="ECO:0000313" key="8">
    <source>
        <dbReference type="Proteomes" id="UP000245533"/>
    </source>
</evidence>
<evidence type="ECO:0000313" key="7">
    <source>
        <dbReference type="EMBL" id="PWN07266.1"/>
    </source>
</evidence>
<feature type="domain" description="Tetrapyrrole methylase" evidence="6">
    <location>
        <begin position="4"/>
        <end position="210"/>
    </location>
</feature>
<dbReference type="SUPFAM" id="SSF53790">
    <property type="entry name" value="Tetrapyrrole methylase"/>
    <property type="match status" value="1"/>
</dbReference>
<dbReference type="PANTHER" id="PTHR46111">
    <property type="entry name" value="RIBOSOMAL RNA SMALL SUBUNIT METHYLTRANSFERASE I"/>
    <property type="match status" value="1"/>
</dbReference>
<dbReference type="AlphaFoldDB" id="A0A316U289"/>
<dbReference type="Gene3D" id="3.40.1010.10">
    <property type="entry name" value="Cobalt-precorrin-4 Transmethylase, Domain 1"/>
    <property type="match status" value="1"/>
</dbReference>
<evidence type="ECO:0000256" key="4">
    <source>
        <dbReference type="ARBA" id="ARBA00022679"/>
    </source>
</evidence>
<evidence type="ECO:0000256" key="5">
    <source>
        <dbReference type="ARBA" id="ARBA00022691"/>
    </source>
</evidence>
<evidence type="ECO:0000256" key="1">
    <source>
        <dbReference type="ARBA" id="ARBA00022490"/>
    </source>
</evidence>
<keyword evidence="8" id="KW-1185">Reference proteome</keyword>
<dbReference type="EMBL" id="QGGB01000004">
    <property type="protein sequence ID" value="PWN07266.1"/>
    <property type="molecule type" value="Genomic_DNA"/>
</dbReference>
<dbReference type="InterPro" id="IPR014777">
    <property type="entry name" value="4pyrrole_Mease_sub1"/>
</dbReference>
<keyword evidence="3 7" id="KW-0489">Methyltransferase</keyword>
<keyword evidence="5" id="KW-0949">S-adenosyl-L-methionine</keyword>
<keyword evidence="1" id="KW-0963">Cytoplasm</keyword>
<accession>A0A316U289</accession>
<protein>
    <submittedName>
        <fullName evidence="7">SAM-dependent methyltransferase</fullName>
    </submittedName>
</protein>
<evidence type="ECO:0000259" key="6">
    <source>
        <dbReference type="Pfam" id="PF00590"/>
    </source>
</evidence>
<name>A0A316U289_9BACT</name>
<proteinExistence type="predicted"/>
<reference evidence="7 8" key="1">
    <citation type="submission" date="2018-05" db="EMBL/GenBank/DDBJ databases">
        <title>Rhodohalobacter halophilus gen. nov., sp. nov., a moderately halophilic member of the family Balneolaceae.</title>
        <authorList>
            <person name="Liu Z.-W."/>
        </authorList>
    </citation>
    <scope>NUCLEOTIDE SEQUENCE [LARGE SCALE GENOMIC DNA]</scope>
    <source>
        <strain evidence="7 8">8A47</strain>
    </source>
</reference>
<dbReference type="GO" id="GO:0008168">
    <property type="term" value="F:methyltransferase activity"/>
    <property type="evidence" value="ECO:0007669"/>
    <property type="project" value="UniProtKB-KW"/>
</dbReference>
<dbReference type="OrthoDB" id="9809084at2"/>
<dbReference type="RefSeq" id="WP_109645963.1">
    <property type="nucleotide sequence ID" value="NZ_QGGB01000004.1"/>
</dbReference>